<feature type="compositionally biased region" description="Basic and acidic residues" evidence="3">
    <location>
        <begin position="70"/>
        <end position="90"/>
    </location>
</feature>
<feature type="compositionally biased region" description="Basic and acidic residues" evidence="3">
    <location>
        <begin position="236"/>
        <end position="252"/>
    </location>
</feature>
<feature type="compositionally biased region" description="Basic and acidic residues" evidence="3">
    <location>
        <begin position="133"/>
        <end position="151"/>
    </location>
</feature>
<gene>
    <name evidence="5" type="primary">Fam192a</name>
    <name evidence="5" type="ORF">g.16049</name>
</gene>
<feature type="domain" description="FAM192A/Fyv6 N-terminal" evidence="4">
    <location>
        <begin position="53"/>
        <end position="131"/>
    </location>
</feature>
<dbReference type="InterPro" id="IPR039845">
    <property type="entry name" value="FAM192A"/>
</dbReference>
<sequence>MDEATSEKPTMRFLSFANNEEDAEKAAKLKEAAAKIEKAMAKEKVLSELIDYKEEHQSEQEIDPANDTRSLYERLQEQRNKKKEDLEESKKLSNWIAQLDDDDVEYLNEVAKKKQEDELRRKLEMQDALEAKKKIDEQKMLAEERKMRESLLGKSPQTTKTKSRLSALIKMKPKAKANDLTGHHSTNTATDQTNKSSTSKQLSSSSAEAKPQSTTPQETPQDRAIDSSAKTTQDQTNKDKLVKNENRDEPSHEAPQCTCSKDVMTSIGVLPSLPIIRDNRDSSDQDSDCSDDNLYGRLVPRSRKRRK</sequence>
<dbReference type="GO" id="GO:0005634">
    <property type="term" value="C:nucleus"/>
    <property type="evidence" value="ECO:0007669"/>
    <property type="project" value="UniProtKB-SubCell"/>
</dbReference>
<dbReference type="PANTHER" id="PTHR13495">
    <property type="entry name" value="NEFA-INTERACTING NUCLEAR PROTEIN NIP30"/>
    <property type="match status" value="1"/>
</dbReference>
<feature type="compositionally biased region" description="Low complexity" evidence="3">
    <location>
        <begin position="192"/>
        <end position="206"/>
    </location>
</feature>
<evidence type="ECO:0000256" key="3">
    <source>
        <dbReference type="SAM" id="MobiDB-lite"/>
    </source>
</evidence>
<keyword evidence="2" id="KW-0539">Nucleus</keyword>
<proteinExistence type="predicted"/>
<protein>
    <submittedName>
        <fullName evidence="5">Protein FAM192A</fullName>
    </submittedName>
</protein>
<evidence type="ECO:0000256" key="1">
    <source>
        <dbReference type="ARBA" id="ARBA00004123"/>
    </source>
</evidence>
<evidence type="ECO:0000313" key="5">
    <source>
        <dbReference type="EMBL" id="MDE48704.1"/>
    </source>
</evidence>
<dbReference type="AlphaFoldDB" id="A0A6G1SDY3"/>
<dbReference type="PANTHER" id="PTHR13495:SF0">
    <property type="entry name" value="PSME3-INTERACTING PROTEIN"/>
    <property type="match status" value="1"/>
</dbReference>
<feature type="region of interest" description="Disordered" evidence="3">
    <location>
        <begin position="54"/>
        <end position="90"/>
    </location>
</feature>
<feature type="region of interest" description="Disordered" evidence="3">
    <location>
        <begin position="133"/>
        <end position="307"/>
    </location>
</feature>
<name>A0A6G1SDY3_9ACAR</name>
<comment type="subcellular location">
    <subcellularLocation>
        <location evidence="1">Nucleus</location>
    </subcellularLocation>
</comment>
<dbReference type="InterPro" id="IPR019331">
    <property type="entry name" value="FAM192A/Fyv6_N"/>
</dbReference>
<reference evidence="5" key="1">
    <citation type="submission" date="2018-10" db="EMBL/GenBank/DDBJ databases">
        <title>Transcriptome assembly of Aceria tosichella (Wheat curl mite) Type 2.</title>
        <authorList>
            <person name="Scully E.D."/>
            <person name="Geib S.M."/>
            <person name="Palmer N.A."/>
            <person name="Gupta A.K."/>
            <person name="Sarath G."/>
            <person name="Tatineni S."/>
        </authorList>
    </citation>
    <scope>NUCLEOTIDE SEQUENCE</scope>
    <source>
        <strain evidence="5">LincolnNE</strain>
    </source>
</reference>
<evidence type="ECO:0000256" key="2">
    <source>
        <dbReference type="ARBA" id="ARBA00023242"/>
    </source>
</evidence>
<organism evidence="5">
    <name type="scientific">Aceria tosichella</name>
    <name type="common">wheat curl mite</name>
    <dbReference type="NCBI Taxonomy" id="561515"/>
    <lineage>
        <taxon>Eukaryota</taxon>
        <taxon>Metazoa</taxon>
        <taxon>Ecdysozoa</taxon>
        <taxon>Arthropoda</taxon>
        <taxon>Chelicerata</taxon>
        <taxon>Arachnida</taxon>
        <taxon>Acari</taxon>
        <taxon>Acariformes</taxon>
        <taxon>Trombidiformes</taxon>
        <taxon>Prostigmata</taxon>
        <taxon>Eupodina</taxon>
        <taxon>Eriophyoidea</taxon>
        <taxon>Eriophyidae</taxon>
        <taxon>Eriophyinae</taxon>
        <taxon>Aceriini</taxon>
        <taxon>Aceria</taxon>
    </lineage>
</organism>
<dbReference type="Pfam" id="PF10187">
    <property type="entry name" value="FAM192A_Fyv6_N"/>
    <property type="match status" value="1"/>
</dbReference>
<dbReference type="EMBL" id="GGYP01003933">
    <property type="protein sequence ID" value="MDE48704.1"/>
    <property type="molecule type" value="Transcribed_RNA"/>
</dbReference>
<accession>A0A6G1SDY3</accession>
<evidence type="ECO:0000259" key="4">
    <source>
        <dbReference type="Pfam" id="PF10187"/>
    </source>
</evidence>